<dbReference type="InterPro" id="IPR009081">
    <property type="entry name" value="PP-bd_ACP"/>
</dbReference>
<dbReference type="SUPFAM" id="SSF47336">
    <property type="entry name" value="ACP-like"/>
    <property type="match status" value="1"/>
</dbReference>
<dbReference type="InterPro" id="IPR020806">
    <property type="entry name" value="PKS_PP-bd"/>
</dbReference>
<dbReference type="EMBL" id="WNWS01000085">
    <property type="protein sequence ID" value="KAE9981721.1"/>
    <property type="molecule type" value="Genomic_DNA"/>
</dbReference>
<dbReference type="Gene3D" id="3.40.50.12780">
    <property type="entry name" value="N-terminal domain of ligase-like"/>
    <property type="match status" value="1"/>
</dbReference>
<dbReference type="SUPFAM" id="SSF51735">
    <property type="entry name" value="NAD(P)-binding Rossmann-fold domains"/>
    <property type="match status" value="1"/>
</dbReference>
<proteinExistence type="predicted"/>
<gene>
    <name evidence="4" type="ORF">EG328_011419</name>
</gene>
<dbReference type="Pfam" id="PF00550">
    <property type="entry name" value="PP-binding"/>
    <property type="match status" value="1"/>
</dbReference>
<keyword evidence="1" id="KW-0596">Phosphopantetheine</keyword>
<dbReference type="InterPro" id="IPR051414">
    <property type="entry name" value="Adenylate-forming_Reductase"/>
</dbReference>
<dbReference type="InterPro" id="IPR000873">
    <property type="entry name" value="AMP-dep_synth/lig_dom"/>
</dbReference>
<dbReference type="InterPro" id="IPR036291">
    <property type="entry name" value="NAD(P)-bd_dom_sf"/>
</dbReference>
<dbReference type="PROSITE" id="PS50075">
    <property type="entry name" value="CARRIER"/>
    <property type="match status" value="1"/>
</dbReference>
<dbReference type="InterPro" id="IPR042099">
    <property type="entry name" value="ANL_N_sf"/>
</dbReference>
<sequence>MGELTTNYFVCTLGEAAGIQSNTPFSTVSHLIEQQANSNPHLPAFAFPVPGRTTATWEYQIYSFKDVHNGSLSSANTFQLQLRHYSSPTVALLCPSSVDFIFAWLGLMRAGFSVLIIAPQCQPAAIVHLCSSCNVGFLFYDEAYSELAQSASSIATFDLKCQLLAKQKQPLEVQVPSATSKTHSSDDIAFLFHTSGTSTGLPKPIPQSHHAAVGVLPALDGRKSATFTTTPLYHGGIADCLRAWTSSALIWLFPGADLPITSKNILLSMECAERAAQEEKNPPVSYFASVPYILQMLADENDGMALLQAMELISVGGAALPQNIGDKLVDNGVNLVSRFGSAECGFLLSSHRLYKSDKEWQYLRLPANSKHLSFEPEVDDGNLSQLIVLSTWPHVAKSNRPDGSFATSDLFEPHPSIPSAWKYHSRNDSQITLSTGKKFDPSPVEDSISSASPLIRDVLIFGNHQQVPGLLVFPSKTSAERKGADVESEIWRIVQDVNFQGQDHTRISRNMITILTQDEDPLPKSSKGTILRNVANEKYAKQIEAVYNGGAQDSRTLLSETSSEEDVLTAVRGIILAITNGKGILDDHADFYQHGIDSAMCSQIRGRLAKIIGRDVKLPWSVVYDCGNIAALSKYISDTLQGKSPTESKDIHQAMFDLATKFSNFPSGLQLQPRRNERSTTVLLTGATGSLGAHILSILLQDASISRIVCLVRAQTDEQARGRVEAALTRRRKTIPEVSQGRLSCYASTLSSTNLGLSHSKYEALAEEVTHIIHSAWAVNFSLPLQSFSDNLTGLHKLLDLTISSKQRASLIFCSSTASVLSSSTHPIQESISSDPKDADSLGYSQSKWVAERICATASEVEGMQGRVSILRIGQLTGDTENGIWNLSEAWPLMLSTVNKLGCLPQLDGEKLAWLPVDIAAKVVCDITLSSKVHQIDQNGKDGTEEKCPVYHLVANITHKTPTWTNLLHWIQPARTEPFDIVAPQIWLHKLRRLDGHPAQALLGLWDRAYGGRRDGKEIQVEPTWSFDTAKAGALTRGKDFSVKLSRKYLLDGYANPRFGKVDDNGESRRDF</sequence>
<keyword evidence="2" id="KW-0597">Phosphoprotein</keyword>
<evidence type="ECO:0000313" key="4">
    <source>
        <dbReference type="EMBL" id="KAE9981721.1"/>
    </source>
</evidence>
<dbReference type="PANTHER" id="PTHR43439:SF2">
    <property type="entry name" value="ENZYME, PUTATIVE (JCVI)-RELATED"/>
    <property type="match status" value="1"/>
</dbReference>
<feature type="domain" description="Carrier" evidence="3">
    <location>
        <begin position="562"/>
        <end position="640"/>
    </location>
</feature>
<protein>
    <submittedName>
        <fullName evidence="4">Putative NRPS-like protein biosynthetic cluster</fullName>
    </submittedName>
</protein>
<dbReference type="PANTHER" id="PTHR43439">
    <property type="entry name" value="PHENYLACETATE-COENZYME A LIGASE"/>
    <property type="match status" value="1"/>
</dbReference>
<dbReference type="Gene3D" id="3.40.50.720">
    <property type="entry name" value="NAD(P)-binding Rossmann-like Domain"/>
    <property type="match status" value="1"/>
</dbReference>
<evidence type="ECO:0000256" key="2">
    <source>
        <dbReference type="ARBA" id="ARBA00022553"/>
    </source>
</evidence>
<dbReference type="Gene3D" id="1.10.1200.10">
    <property type="entry name" value="ACP-like"/>
    <property type="match status" value="1"/>
</dbReference>
<dbReference type="AlphaFoldDB" id="A0A8H3V402"/>
<evidence type="ECO:0000256" key="1">
    <source>
        <dbReference type="ARBA" id="ARBA00022450"/>
    </source>
</evidence>
<organism evidence="4 5">
    <name type="scientific">Venturia inaequalis</name>
    <name type="common">Apple scab fungus</name>
    <dbReference type="NCBI Taxonomy" id="5025"/>
    <lineage>
        <taxon>Eukaryota</taxon>
        <taxon>Fungi</taxon>
        <taxon>Dikarya</taxon>
        <taxon>Ascomycota</taxon>
        <taxon>Pezizomycotina</taxon>
        <taxon>Dothideomycetes</taxon>
        <taxon>Pleosporomycetidae</taxon>
        <taxon>Venturiales</taxon>
        <taxon>Venturiaceae</taxon>
        <taxon>Venturia</taxon>
    </lineage>
</organism>
<reference evidence="4 5" key="1">
    <citation type="submission" date="2018-12" db="EMBL/GenBank/DDBJ databases">
        <title>Venturia inaequalis Genome Resource.</title>
        <authorList>
            <person name="Lichtner F.J."/>
        </authorList>
    </citation>
    <scope>NUCLEOTIDE SEQUENCE [LARGE SCALE GENOMIC DNA]</scope>
    <source>
        <strain evidence="4 5">120213</strain>
    </source>
</reference>
<evidence type="ECO:0000259" key="3">
    <source>
        <dbReference type="PROSITE" id="PS50075"/>
    </source>
</evidence>
<dbReference type="Pfam" id="PF07993">
    <property type="entry name" value="NAD_binding_4"/>
    <property type="match status" value="1"/>
</dbReference>
<dbReference type="GO" id="GO:0031177">
    <property type="term" value="F:phosphopantetheine binding"/>
    <property type="evidence" value="ECO:0007669"/>
    <property type="project" value="InterPro"/>
</dbReference>
<dbReference type="Pfam" id="PF23562">
    <property type="entry name" value="AMP-binding_C_3"/>
    <property type="match status" value="1"/>
</dbReference>
<accession>A0A8H3V402</accession>
<dbReference type="Proteomes" id="UP000447873">
    <property type="component" value="Unassembled WGS sequence"/>
</dbReference>
<name>A0A8H3V402_VENIN</name>
<dbReference type="Pfam" id="PF00501">
    <property type="entry name" value="AMP-binding"/>
    <property type="match status" value="1"/>
</dbReference>
<dbReference type="InterPro" id="IPR013120">
    <property type="entry name" value="FAR_NAD-bd"/>
</dbReference>
<comment type="caution">
    <text evidence="4">The sequence shown here is derived from an EMBL/GenBank/DDBJ whole genome shotgun (WGS) entry which is preliminary data.</text>
</comment>
<dbReference type="SMART" id="SM00823">
    <property type="entry name" value="PKS_PP"/>
    <property type="match status" value="1"/>
</dbReference>
<dbReference type="InterPro" id="IPR036736">
    <property type="entry name" value="ACP-like_sf"/>
</dbReference>
<evidence type="ECO:0000313" key="5">
    <source>
        <dbReference type="Proteomes" id="UP000447873"/>
    </source>
</evidence>
<dbReference type="SUPFAM" id="SSF56801">
    <property type="entry name" value="Acetyl-CoA synthetase-like"/>
    <property type="match status" value="1"/>
</dbReference>